<evidence type="ECO:0000313" key="3">
    <source>
        <dbReference type="EMBL" id="MCS3917710.1"/>
    </source>
</evidence>
<protein>
    <submittedName>
        <fullName evidence="3">Spy/CpxP family protein refolding chaperone</fullName>
    </submittedName>
</protein>
<evidence type="ECO:0000256" key="2">
    <source>
        <dbReference type="SAM" id="SignalP"/>
    </source>
</evidence>
<sequence>MMRRIAFVTLLAGALVGMALAQPPAGGRRGRGGQPSGPPVGAPMMFARGGLMMMLGLLNNPQVQQELKLTEEQRDKVSALSEQLREKFRGLGQELRGLSPEEREKRIRAVNEEVEKELAKVLKKEQLQRLRQIALQVEGMAALARPEIAKQVGLTEGQQQQIREILREANEKRRALFQQGPPADRQAMFQEMQKIRQWVDEQISKLLTEQQKKKWQELIGEPLKLEFRPFGGPRGQ</sequence>
<dbReference type="RefSeq" id="WP_259092078.1">
    <property type="nucleotide sequence ID" value="NZ_CP130454.1"/>
</dbReference>
<proteinExistence type="predicted"/>
<reference evidence="3 4" key="1">
    <citation type="submission" date="2022-08" db="EMBL/GenBank/DDBJ databases">
        <title>Bacterial and archaeal communities from various locations to study Microbial Dark Matter (Phase II).</title>
        <authorList>
            <person name="Stepanauskas R."/>
        </authorList>
    </citation>
    <scope>NUCLEOTIDE SEQUENCE [LARGE SCALE GENOMIC DNA]</scope>
    <source>
        <strain evidence="3 4">PD1</strain>
    </source>
</reference>
<name>A0ABT2EL81_9BACT</name>
<feature type="signal peptide" evidence="2">
    <location>
        <begin position="1"/>
        <end position="21"/>
    </location>
</feature>
<keyword evidence="4" id="KW-1185">Reference proteome</keyword>
<evidence type="ECO:0000256" key="1">
    <source>
        <dbReference type="SAM" id="Coils"/>
    </source>
</evidence>
<accession>A0ABT2EL81</accession>
<feature type="chain" id="PRO_5046388779" evidence="2">
    <location>
        <begin position="22"/>
        <end position="236"/>
    </location>
</feature>
<dbReference type="Proteomes" id="UP001204798">
    <property type="component" value="Unassembled WGS sequence"/>
</dbReference>
<gene>
    <name evidence="3" type="ORF">M2350_000107</name>
</gene>
<keyword evidence="1" id="KW-0175">Coiled coil</keyword>
<feature type="coiled-coil region" evidence="1">
    <location>
        <begin position="67"/>
        <end position="124"/>
    </location>
</feature>
<comment type="caution">
    <text evidence="3">The sequence shown here is derived from an EMBL/GenBank/DDBJ whole genome shotgun (WGS) entry which is preliminary data.</text>
</comment>
<evidence type="ECO:0000313" key="4">
    <source>
        <dbReference type="Proteomes" id="UP001204798"/>
    </source>
</evidence>
<dbReference type="EMBL" id="JANUCP010000001">
    <property type="protein sequence ID" value="MCS3917710.1"/>
    <property type="molecule type" value="Genomic_DNA"/>
</dbReference>
<keyword evidence="2" id="KW-0732">Signal</keyword>
<organism evidence="3 4">
    <name type="scientific">Candidatus Fervidibacter sacchari</name>
    <dbReference type="NCBI Taxonomy" id="1448929"/>
    <lineage>
        <taxon>Bacteria</taxon>
        <taxon>Candidatus Fervidibacterota</taxon>
        <taxon>Candidatus Fervidibacter</taxon>
    </lineage>
</organism>